<comment type="function">
    <text evidence="1 5">Hydrolyzes acetyl esters in homogalacturonan regions of pectin. In type I primary cell wall, galacturonic acid residues of pectin can be acetylated at the O-2 and O-3 positions. Decreasing the degree of acetylation of pectin gels in vitro alters their physical properties.</text>
</comment>
<keyword evidence="5" id="KW-0961">Cell wall biogenesis/degradation</keyword>
<reference evidence="6" key="3">
    <citation type="journal article" date="2017" name="Nature">
        <title>Genome sequence of the progenitor of the wheat D genome Aegilops tauschii.</title>
        <authorList>
            <person name="Luo M.C."/>
            <person name="Gu Y.Q."/>
            <person name="Puiu D."/>
            <person name="Wang H."/>
            <person name="Twardziok S.O."/>
            <person name="Deal K.R."/>
            <person name="Huo N."/>
            <person name="Zhu T."/>
            <person name="Wang L."/>
            <person name="Wang Y."/>
            <person name="McGuire P.E."/>
            <person name="Liu S."/>
            <person name="Long H."/>
            <person name="Ramasamy R.K."/>
            <person name="Rodriguez J.C."/>
            <person name="Van S.L."/>
            <person name="Yuan L."/>
            <person name="Wang Z."/>
            <person name="Xia Z."/>
            <person name="Xiao L."/>
            <person name="Anderson O.D."/>
            <person name="Ouyang S."/>
            <person name="Liang Y."/>
            <person name="Zimin A.V."/>
            <person name="Pertea G."/>
            <person name="Qi P."/>
            <person name="Bennetzen J.L."/>
            <person name="Dai X."/>
            <person name="Dawson M.W."/>
            <person name="Muller H.G."/>
            <person name="Kugler K."/>
            <person name="Rivarola-Duarte L."/>
            <person name="Spannagl M."/>
            <person name="Mayer K.F.X."/>
            <person name="Lu F.H."/>
            <person name="Bevan M.W."/>
            <person name="Leroy P."/>
            <person name="Li P."/>
            <person name="You F.M."/>
            <person name="Sun Q."/>
            <person name="Liu Z."/>
            <person name="Lyons E."/>
            <person name="Wicker T."/>
            <person name="Salzberg S.L."/>
            <person name="Devos K.M."/>
            <person name="Dvorak J."/>
        </authorList>
    </citation>
    <scope>NUCLEOTIDE SEQUENCE [LARGE SCALE GENOMIC DNA]</scope>
    <source>
        <strain evidence="6">cv. AL8/78</strain>
    </source>
</reference>
<evidence type="ECO:0000256" key="3">
    <source>
        <dbReference type="ARBA" id="ARBA00005784"/>
    </source>
</evidence>
<dbReference type="PANTHER" id="PTHR21562">
    <property type="entry name" value="NOTUM-RELATED"/>
    <property type="match status" value="1"/>
</dbReference>
<comment type="subcellular location">
    <subcellularLocation>
        <location evidence="2 5">Secreted</location>
        <location evidence="2 5">Cell wall</location>
    </subcellularLocation>
</comment>
<reference evidence="6" key="5">
    <citation type="journal article" date="2021" name="G3 (Bethesda)">
        <title>Aegilops tauschii genome assembly Aet v5.0 features greater sequence contiguity and improved annotation.</title>
        <authorList>
            <person name="Wang L."/>
            <person name="Zhu T."/>
            <person name="Rodriguez J.C."/>
            <person name="Deal K.R."/>
            <person name="Dubcovsky J."/>
            <person name="McGuire P.E."/>
            <person name="Lux T."/>
            <person name="Spannagl M."/>
            <person name="Mayer K.F.X."/>
            <person name="Baldrich P."/>
            <person name="Meyers B.C."/>
            <person name="Huo N."/>
            <person name="Gu Y.Q."/>
            <person name="Zhou H."/>
            <person name="Devos K.M."/>
            <person name="Bennetzen J.L."/>
            <person name="Unver T."/>
            <person name="Budak H."/>
            <person name="Gulick P.J."/>
            <person name="Galiba G."/>
            <person name="Kalapos B."/>
            <person name="Nelson D.R."/>
            <person name="Li P."/>
            <person name="You F.M."/>
            <person name="Luo M.C."/>
            <person name="Dvorak J."/>
        </authorList>
    </citation>
    <scope>NUCLEOTIDE SEQUENCE [LARGE SCALE GENOMIC DNA]</scope>
    <source>
        <strain evidence="6">cv. AL8/78</strain>
    </source>
</reference>
<keyword evidence="7" id="KW-1185">Reference proteome</keyword>
<dbReference type="Proteomes" id="UP000015105">
    <property type="component" value="Chromosome 3D"/>
</dbReference>
<dbReference type="AlphaFoldDB" id="A0A453GXK8"/>
<accession>A0A453GXK8</accession>
<name>A0A453GXK8_AEGTS</name>
<keyword evidence="4 5" id="KW-0134">Cell wall</keyword>
<reference evidence="7" key="1">
    <citation type="journal article" date="2014" name="Science">
        <title>Ancient hybridizations among the ancestral genomes of bread wheat.</title>
        <authorList>
            <consortium name="International Wheat Genome Sequencing Consortium,"/>
            <person name="Marcussen T."/>
            <person name="Sandve S.R."/>
            <person name="Heier L."/>
            <person name="Spannagl M."/>
            <person name="Pfeifer M."/>
            <person name="Jakobsen K.S."/>
            <person name="Wulff B.B."/>
            <person name="Steuernagel B."/>
            <person name="Mayer K.F."/>
            <person name="Olsen O.A."/>
        </authorList>
    </citation>
    <scope>NUCLEOTIDE SEQUENCE [LARGE SCALE GENOMIC DNA]</scope>
    <source>
        <strain evidence="7">cv. AL8/78</strain>
    </source>
</reference>
<dbReference type="InterPro" id="IPR004963">
    <property type="entry name" value="PAE/NOTUM"/>
</dbReference>
<dbReference type="PANTHER" id="PTHR21562:SF105">
    <property type="entry name" value="PECTIN ACETYLESTERASE"/>
    <property type="match status" value="1"/>
</dbReference>
<dbReference type="Gramene" id="AET3Gv21244900.5">
    <property type="protein sequence ID" value="AET3Gv21244900.5"/>
    <property type="gene ID" value="AET3Gv21244900"/>
</dbReference>
<sequence length="85" mass="9593">MADALKVVKDKEDWGFFIDSCFTHCQMVLDVSWNSHNSPRLGNKTVAEAVGDWHHGRTQGVKEVDCKYPCNPTCNNNSAWFFAGE</sequence>
<reference evidence="7" key="2">
    <citation type="journal article" date="2017" name="Nat. Plants">
        <title>The Aegilops tauschii genome reveals multiple impacts of transposons.</title>
        <authorList>
            <person name="Zhao G."/>
            <person name="Zou C."/>
            <person name="Li K."/>
            <person name="Wang K."/>
            <person name="Li T."/>
            <person name="Gao L."/>
            <person name="Zhang X."/>
            <person name="Wang H."/>
            <person name="Yang Z."/>
            <person name="Liu X."/>
            <person name="Jiang W."/>
            <person name="Mao L."/>
            <person name="Kong X."/>
            <person name="Jiao Y."/>
            <person name="Jia J."/>
        </authorList>
    </citation>
    <scope>NUCLEOTIDE SEQUENCE [LARGE SCALE GENOMIC DNA]</scope>
    <source>
        <strain evidence="7">cv. AL8/78</strain>
    </source>
</reference>
<proteinExistence type="inferred from homology"/>
<evidence type="ECO:0000313" key="7">
    <source>
        <dbReference type="Proteomes" id="UP000015105"/>
    </source>
</evidence>
<dbReference type="EnsemblPlants" id="AET3Gv21244900.5">
    <property type="protein sequence ID" value="AET3Gv21244900.5"/>
    <property type="gene ID" value="AET3Gv21244900"/>
</dbReference>
<evidence type="ECO:0000256" key="1">
    <source>
        <dbReference type="ARBA" id="ARBA00003534"/>
    </source>
</evidence>
<protein>
    <recommendedName>
        <fullName evidence="5">Pectin acetylesterase</fullName>
        <ecNumber evidence="5">3.1.1.-</ecNumber>
    </recommendedName>
</protein>
<dbReference type="GO" id="GO:0016787">
    <property type="term" value="F:hydrolase activity"/>
    <property type="evidence" value="ECO:0007669"/>
    <property type="project" value="UniProtKB-KW"/>
</dbReference>
<evidence type="ECO:0000256" key="2">
    <source>
        <dbReference type="ARBA" id="ARBA00004191"/>
    </source>
</evidence>
<evidence type="ECO:0000256" key="4">
    <source>
        <dbReference type="ARBA" id="ARBA00022512"/>
    </source>
</evidence>
<reference evidence="6" key="4">
    <citation type="submission" date="2019-03" db="UniProtKB">
        <authorList>
            <consortium name="EnsemblPlants"/>
        </authorList>
    </citation>
    <scope>IDENTIFICATION</scope>
</reference>
<organism evidence="6 7">
    <name type="scientific">Aegilops tauschii subsp. strangulata</name>
    <name type="common">Goatgrass</name>
    <dbReference type="NCBI Taxonomy" id="200361"/>
    <lineage>
        <taxon>Eukaryota</taxon>
        <taxon>Viridiplantae</taxon>
        <taxon>Streptophyta</taxon>
        <taxon>Embryophyta</taxon>
        <taxon>Tracheophyta</taxon>
        <taxon>Spermatophyta</taxon>
        <taxon>Magnoliopsida</taxon>
        <taxon>Liliopsida</taxon>
        <taxon>Poales</taxon>
        <taxon>Poaceae</taxon>
        <taxon>BOP clade</taxon>
        <taxon>Pooideae</taxon>
        <taxon>Triticodae</taxon>
        <taxon>Triticeae</taxon>
        <taxon>Triticinae</taxon>
        <taxon>Aegilops</taxon>
    </lineage>
</organism>
<dbReference type="GO" id="GO:0071555">
    <property type="term" value="P:cell wall organization"/>
    <property type="evidence" value="ECO:0007669"/>
    <property type="project" value="UniProtKB-KW"/>
</dbReference>
<comment type="similarity">
    <text evidence="3 5">Belongs to the pectinacetylesterase family.</text>
</comment>
<keyword evidence="5" id="KW-0378">Hydrolase</keyword>
<keyword evidence="5" id="KW-0964">Secreted</keyword>
<evidence type="ECO:0000256" key="5">
    <source>
        <dbReference type="RuleBase" id="RU363114"/>
    </source>
</evidence>
<dbReference type="EC" id="3.1.1.-" evidence="5"/>
<dbReference type="Pfam" id="PF03283">
    <property type="entry name" value="PAE"/>
    <property type="match status" value="1"/>
</dbReference>
<evidence type="ECO:0000313" key="6">
    <source>
        <dbReference type="EnsemblPlants" id="AET3Gv21244900.5"/>
    </source>
</evidence>